<evidence type="ECO:0000313" key="6">
    <source>
        <dbReference type="EMBL" id="QNM11227.1"/>
    </source>
</evidence>
<evidence type="ECO:0000256" key="1">
    <source>
        <dbReference type="ARBA" id="ARBA00022723"/>
    </source>
</evidence>
<dbReference type="SUPFAM" id="SSF56300">
    <property type="entry name" value="Metallo-dependent phosphatases"/>
    <property type="match status" value="1"/>
</dbReference>
<accession>A0A7G9GK95</accession>
<dbReference type="KEGG" id="ehn:H9Q80_13275"/>
<dbReference type="AlphaFoldDB" id="A0A7G9GK95"/>
<proteinExistence type="inferred from homology"/>
<dbReference type="Pfam" id="PF00149">
    <property type="entry name" value="Metallophos"/>
    <property type="match status" value="1"/>
</dbReference>
<evidence type="ECO:0000256" key="2">
    <source>
        <dbReference type="ARBA" id="ARBA00022801"/>
    </source>
</evidence>
<dbReference type="GO" id="GO:0016787">
    <property type="term" value="F:hydrolase activity"/>
    <property type="evidence" value="ECO:0007669"/>
    <property type="project" value="UniProtKB-KW"/>
</dbReference>
<protein>
    <submittedName>
        <fullName evidence="6">Metallophosphoesterase</fullName>
    </submittedName>
</protein>
<organism evidence="6 7">
    <name type="scientific">[Eubacterium] hominis</name>
    <dbReference type="NCBI Taxonomy" id="2764325"/>
    <lineage>
        <taxon>Bacteria</taxon>
        <taxon>Bacillati</taxon>
        <taxon>Bacillota</taxon>
        <taxon>Erysipelotrichia</taxon>
        <taxon>Erysipelotrichales</taxon>
        <taxon>Erysipelotrichaceae</taxon>
        <taxon>Amedibacillus</taxon>
    </lineage>
</organism>
<keyword evidence="3" id="KW-0408">Iron</keyword>
<dbReference type="PANTHER" id="PTHR42988">
    <property type="entry name" value="PHOSPHOHYDROLASE"/>
    <property type="match status" value="1"/>
</dbReference>
<dbReference type="EMBL" id="CP060636">
    <property type="protein sequence ID" value="QNM11227.1"/>
    <property type="molecule type" value="Genomic_DNA"/>
</dbReference>
<comment type="similarity">
    <text evidence="4">Belongs to the cyclic nucleotide phosphodiesterase class-III family.</text>
</comment>
<keyword evidence="7" id="KW-1185">Reference proteome</keyword>
<keyword evidence="2" id="KW-0378">Hydrolase</keyword>
<evidence type="ECO:0000313" key="7">
    <source>
        <dbReference type="Proteomes" id="UP000515856"/>
    </source>
</evidence>
<name>A0A7G9GK95_9FIRM</name>
<evidence type="ECO:0000259" key="5">
    <source>
        <dbReference type="Pfam" id="PF00149"/>
    </source>
</evidence>
<dbReference type="InterPro" id="IPR029052">
    <property type="entry name" value="Metallo-depent_PP-like"/>
</dbReference>
<reference evidence="6 7" key="1">
    <citation type="submission" date="2020-08" db="EMBL/GenBank/DDBJ databases">
        <authorList>
            <person name="Liu C."/>
            <person name="Sun Q."/>
        </authorList>
    </citation>
    <scope>NUCLEOTIDE SEQUENCE [LARGE SCALE GENOMIC DNA]</scope>
    <source>
        <strain evidence="6 7">NSJ-61</strain>
    </source>
</reference>
<dbReference type="InterPro" id="IPR004843">
    <property type="entry name" value="Calcineurin-like_PHP"/>
</dbReference>
<feature type="domain" description="Calcineurin-like phosphoesterase" evidence="5">
    <location>
        <begin position="24"/>
        <end position="208"/>
    </location>
</feature>
<gene>
    <name evidence="6" type="ORF">H9Q80_13275</name>
</gene>
<dbReference type="Gene3D" id="3.60.21.10">
    <property type="match status" value="1"/>
</dbReference>
<dbReference type="GO" id="GO:0046872">
    <property type="term" value="F:metal ion binding"/>
    <property type="evidence" value="ECO:0007669"/>
    <property type="project" value="UniProtKB-KW"/>
</dbReference>
<dbReference type="InterPro" id="IPR050884">
    <property type="entry name" value="CNP_phosphodiesterase-III"/>
</dbReference>
<sequence>MKTPKEVYHQRIANEKPFITFEMLADIHQISCFKDKTLRRAFDDIKQRDIHYLFCLGDLTNNACFFQFRAFFSLLNPYGFHHLIALGNHDLYHAHHDESMRIDPTCKRYVYRHEVYYKEELKGCSFYVLNTQKPQKDNMYFEKDQLEWLQDALNQDKNNWKFVLCHHPLANTHPGSERRDMHIGYQNAQLEKILLHHHVIYISAHLHNSYSLPALYLNKDILCVNVPAFHQVEHGIKKDQVGMQIQVFTDFLYIRFYDHQEHRFLDSVTYIYDHKHRIIHII</sequence>
<evidence type="ECO:0000256" key="4">
    <source>
        <dbReference type="ARBA" id="ARBA00025742"/>
    </source>
</evidence>
<dbReference type="Proteomes" id="UP000515856">
    <property type="component" value="Chromosome"/>
</dbReference>
<evidence type="ECO:0000256" key="3">
    <source>
        <dbReference type="ARBA" id="ARBA00023004"/>
    </source>
</evidence>
<dbReference type="RefSeq" id="WP_117451692.1">
    <property type="nucleotide sequence ID" value="NZ_CP060636.1"/>
</dbReference>
<keyword evidence="1" id="KW-0479">Metal-binding</keyword>
<dbReference type="PANTHER" id="PTHR42988:SF2">
    <property type="entry name" value="CYCLIC NUCLEOTIDE PHOSPHODIESTERASE CBUA0032-RELATED"/>
    <property type="match status" value="1"/>
</dbReference>